<dbReference type="PANTHER" id="PTHR43559">
    <property type="entry name" value="HYDROLASE YCAC-RELATED"/>
    <property type="match status" value="1"/>
</dbReference>
<gene>
    <name evidence="2" type="ORF">SLINC_8197</name>
</gene>
<dbReference type="Proteomes" id="UP000092598">
    <property type="component" value="Chromosome"/>
</dbReference>
<dbReference type="EMBL" id="CP016438">
    <property type="protein sequence ID" value="ANS70421.1"/>
    <property type="molecule type" value="Genomic_DNA"/>
</dbReference>
<protein>
    <submittedName>
        <fullName evidence="2">Putative hydrolase</fullName>
    </submittedName>
</protein>
<reference evidence="2 3" key="1">
    <citation type="submission" date="2016-07" db="EMBL/GenBank/DDBJ databases">
        <title>Enhancement of antibiotic productionsby engineered nitrateutilization in actinobacteria.</title>
        <authorList>
            <person name="Meng S.C."/>
        </authorList>
    </citation>
    <scope>NUCLEOTIDE SEQUENCE [LARGE SCALE GENOMIC DNA]</scope>
    <source>
        <strain evidence="2 3">NRRL 2936</strain>
    </source>
</reference>
<keyword evidence="3" id="KW-1185">Reference proteome</keyword>
<proteinExistence type="predicted"/>
<name>A0A1B1MP79_STRLN</name>
<dbReference type="InterPro" id="IPR053152">
    <property type="entry name" value="Hydrolase_YcaC-like"/>
</dbReference>
<dbReference type="RefSeq" id="WP_067443891.1">
    <property type="nucleotide sequence ID" value="NZ_CP016438.1"/>
</dbReference>
<feature type="domain" description="Isochorismatase-like" evidence="1">
    <location>
        <begin position="19"/>
        <end position="167"/>
    </location>
</feature>
<keyword evidence="2" id="KW-0378">Hydrolase</keyword>
<evidence type="ECO:0000259" key="1">
    <source>
        <dbReference type="Pfam" id="PF00857"/>
    </source>
</evidence>
<dbReference type="AlphaFoldDB" id="A0A1B1MP79"/>
<accession>A0A1B1MP79</accession>
<dbReference type="InterPro" id="IPR000868">
    <property type="entry name" value="Isochorismatase-like_dom"/>
</dbReference>
<dbReference type="InterPro" id="IPR036380">
    <property type="entry name" value="Isochorismatase-like_sf"/>
</dbReference>
<dbReference type="PANTHER" id="PTHR43559:SF3">
    <property type="entry name" value="HYDROLASE YCAC-RELATED"/>
    <property type="match status" value="1"/>
</dbReference>
<evidence type="ECO:0000313" key="2">
    <source>
        <dbReference type="EMBL" id="ANS70421.1"/>
    </source>
</evidence>
<dbReference type="KEGG" id="sls:SLINC_8197"/>
<dbReference type="Gene3D" id="3.40.50.850">
    <property type="entry name" value="Isochorismatase-like"/>
    <property type="match status" value="1"/>
</dbReference>
<sequence length="193" mass="20562">MSTPPQSGPDALPTPAQSVLLLIDHQPLPYLYSHRPTTVFGNVLSLAKAAEACRVPTVLTTSTEEHSGPLLQPLQVLFPDRGPITRTVTDPWQDRRVVDAVQATGRKNLVIAGLYTETCVTLSALHAADEGYAVHVVTDACAGVTAEAHELAVRRMALAGVVPVTRAAVGTRWAPHRTRNQQLLATLVPEAGA</sequence>
<dbReference type="STRING" id="1915.SLINC_8197"/>
<dbReference type="GO" id="GO:0016787">
    <property type="term" value="F:hydrolase activity"/>
    <property type="evidence" value="ECO:0007669"/>
    <property type="project" value="UniProtKB-KW"/>
</dbReference>
<dbReference type="SUPFAM" id="SSF52499">
    <property type="entry name" value="Isochorismatase-like hydrolases"/>
    <property type="match status" value="1"/>
</dbReference>
<dbReference type="Pfam" id="PF00857">
    <property type="entry name" value="Isochorismatase"/>
    <property type="match status" value="1"/>
</dbReference>
<evidence type="ECO:0000313" key="3">
    <source>
        <dbReference type="Proteomes" id="UP000092598"/>
    </source>
</evidence>
<organism evidence="2 3">
    <name type="scientific">Streptomyces lincolnensis</name>
    <dbReference type="NCBI Taxonomy" id="1915"/>
    <lineage>
        <taxon>Bacteria</taxon>
        <taxon>Bacillati</taxon>
        <taxon>Actinomycetota</taxon>
        <taxon>Actinomycetes</taxon>
        <taxon>Kitasatosporales</taxon>
        <taxon>Streptomycetaceae</taxon>
        <taxon>Streptomyces</taxon>
    </lineage>
</organism>